<reference evidence="6" key="1">
    <citation type="journal article" date="2019" name="Int. J. Syst. Evol. Microbiol.">
        <title>The Global Catalogue of Microorganisms (GCM) 10K type strain sequencing project: providing services to taxonomists for standard genome sequencing and annotation.</title>
        <authorList>
            <consortium name="The Broad Institute Genomics Platform"/>
            <consortium name="The Broad Institute Genome Sequencing Center for Infectious Disease"/>
            <person name="Wu L."/>
            <person name="Ma J."/>
        </authorList>
    </citation>
    <scope>NUCLEOTIDE SEQUENCE [LARGE SCALE GENOMIC DNA]</scope>
    <source>
        <strain evidence="6">JCM 16702</strain>
    </source>
</reference>
<feature type="region of interest" description="Disordered" evidence="2">
    <location>
        <begin position="687"/>
        <end position="711"/>
    </location>
</feature>
<dbReference type="PROSITE" id="PS50901">
    <property type="entry name" value="FTSK"/>
    <property type="match status" value="1"/>
</dbReference>
<feature type="transmembrane region" description="Helical" evidence="3">
    <location>
        <begin position="167"/>
        <end position="184"/>
    </location>
</feature>
<feature type="domain" description="FtsK" evidence="4">
    <location>
        <begin position="354"/>
        <end position="547"/>
    </location>
</feature>
<feature type="region of interest" description="Disordered" evidence="2">
    <location>
        <begin position="1"/>
        <end position="51"/>
    </location>
</feature>
<evidence type="ECO:0000256" key="2">
    <source>
        <dbReference type="SAM" id="MobiDB-lite"/>
    </source>
</evidence>
<feature type="compositionally biased region" description="Basic and acidic residues" evidence="2">
    <location>
        <begin position="696"/>
        <end position="711"/>
    </location>
</feature>
<keyword evidence="3" id="KW-0472">Membrane</keyword>
<name>A0ABP7V5E1_9ACTN</name>
<evidence type="ECO:0000256" key="3">
    <source>
        <dbReference type="SAM" id="Phobius"/>
    </source>
</evidence>
<organism evidence="5 6">
    <name type="scientific">Actinomadura miaoliensis</name>
    <dbReference type="NCBI Taxonomy" id="430685"/>
    <lineage>
        <taxon>Bacteria</taxon>
        <taxon>Bacillati</taxon>
        <taxon>Actinomycetota</taxon>
        <taxon>Actinomycetes</taxon>
        <taxon>Streptosporangiales</taxon>
        <taxon>Thermomonosporaceae</taxon>
        <taxon>Actinomadura</taxon>
    </lineage>
</organism>
<accession>A0ABP7V5E1</accession>
<sequence length="711" mass="77195">MTLPEDHTADVVPLDKHRRAAAGDDTPGGEVVPAPDTAAPDTVQARPADHAQDDVIEGRIVRYKQPVKPRPVLPVWLTDSRERDQAIRWAIRYYGHEAAWQAVRVPRYAVRVALWAPRGAFRSVRWWAGWVFDTEARELRAKAVQGGDASAYLALAKQRNDRVRTRLQVSGGIAGAAVVAAGTACVLWPAAPYVLALAALLTLAYVGRPIDRAIIDRARITEGAAPKLTPSMVVKALGALGNAEINKALSSGGDGITFAADPTRDGPGWRADVDLPLGVTVGDIVAKRERLASGLRRNLGCVWPLPDPDAHEGRLVLWVGDQPLRKLRMPRWPLAEQGAADVFKPVPFGVNHLGRPVEVTLMFSNALIGAMPRIGKTFSLRVLLLGVSLDPSVEMRVFELKGTGDLAPLAKVAHHYASGLSDEAIRACRDSLVELAADLEPRADKLRKLPPSICPENKITRQIADRRDLGLHPVVIAIDECQNLFQHPEYGEDAAKAAETLIRVGPAMGVMLMLATQRPDKTAIPTAVSSLAGTRFCLRVMGQTENDMILGTSMYKNGVRATTFTRSDLGIGYLVGEADDPQIVRTYYIDNPGADVITDRARQLREAAGTLTGVAAGEVEAIQTTETLVDHALAAFRPGEDALWSEHLVRRLAEAHPDLYGDWSPVDLGNALKAAGVERRQLERVDPATGKRVNRRGVDRTALEEAARKRP</sequence>
<evidence type="ECO:0000313" key="6">
    <source>
        <dbReference type="Proteomes" id="UP001500683"/>
    </source>
</evidence>
<evidence type="ECO:0000313" key="5">
    <source>
        <dbReference type="EMBL" id="GAA4059959.1"/>
    </source>
</evidence>
<comment type="caution">
    <text evidence="5">The sequence shown here is derived from an EMBL/GenBank/DDBJ whole genome shotgun (WGS) entry which is preliminary data.</text>
</comment>
<dbReference type="InterPro" id="IPR002543">
    <property type="entry name" value="FtsK_dom"/>
</dbReference>
<keyword evidence="1" id="KW-0547">Nucleotide-binding</keyword>
<keyword evidence="3" id="KW-1133">Transmembrane helix</keyword>
<feature type="compositionally biased region" description="Basic and acidic residues" evidence="2">
    <location>
        <begin position="1"/>
        <end position="15"/>
    </location>
</feature>
<keyword evidence="3" id="KW-0812">Transmembrane</keyword>
<dbReference type="Proteomes" id="UP001500683">
    <property type="component" value="Unassembled WGS sequence"/>
</dbReference>
<dbReference type="InterPro" id="IPR027417">
    <property type="entry name" value="P-loop_NTPase"/>
</dbReference>
<gene>
    <name evidence="5" type="ORF">GCM10022214_10730</name>
</gene>
<evidence type="ECO:0000259" key="4">
    <source>
        <dbReference type="PROSITE" id="PS50901"/>
    </source>
</evidence>
<proteinExistence type="predicted"/>
<dbReference type="RefSeq" id="WP_344941537.1">
    <property type="nucleotide sequence ID" value="NZ_BAAAZG010000002.1"/>
</dbReference>
<dbReference type="EMBL" id="BAAAZG010000002">
    <property type="protein sequence ID" value="GAA4059959.1"/>
    <property type="molecule type" value="Genomic_DNA"/>
</dbReference>
<keyword evidence="1" id="KW-0067">ATP-binding</keyword>
<keyword evidence="6" id="KW-1185">Reference proteome</keyword>
<dbReference type="Gene3D" id="3.40.50.300">
    <property type="entry name" value="P-loop containing nucleotide triphosphate hydrolases"/>
    <property type="match status" value="1"/>
</dbReference>
<dbReference type="SUPFAM" id="SSF52540">
    <property type="entry name" value="P-loop containing nucleoside triphosphate hydrolases"/>
    <property type="match status" value="1"/>
</dbReference>
<feature type="binding site" evidence="1">
    <location>
        <begin position="370"/>
        <end position="377"/>
    </location>
    <ligand>
        <name>ATP</name>
        <dbReference type="ChEBI" id="CHEBI:30616"/>
    </ligand>
</feature>
<protein>
    <submittedName>
        <fullName evidence="5">FtsK/SpoIIIE domain-containing protein</fullName>
    </submittedName>
</protein>
<evidence type="ECO:0000256" key="1">
    <source>
        <dbReference type="PROSITE-ProRule" id="PRU00289"/>
    </source>
</evidence>